<dbReference type="InterPro" id="IPR011067">
    <property type="entry name" value="Plasmid_toxin/cell-grow_inhib"/>
</dbReference>
<evidence type="ECO:0000313" key="1">
    <source>
        <dbReference type="EMBL" id="TDK39170.1"/>
    </source>
</evidence>
<dbReference type="SUPFAM" id="SSF50118">
    <property type="entry name" value="Cell growth inhibitor/plasmid maintenance toxic component"/>
    <property type="match status" value="1"/>
</dbReference>
<dbReference type="GO" id="GO:0003677">
    <property type="term" value="F:DNA binding"/>
    <property type="evidence" value="ECO:0007669"/>
    <property type="project" value="InterPro"/>
</dbReference>
<organism evidence="1 2">
    <name type="scientific">Rhizobium deserti</name>
    <dbReference type="NCBI Taxonomy" id="2547961"/>
    <lineage>
        <taxon>Bacteria</taxon>
        <taxon>Pseudomonadati</taxon>
        <taxon>Pseudomonadota</taxon>
        <taxon>Alphaproteobacteria</taxon>
        <taxon>Hyphomicrobiales</taxon>
        <taxon>Rhizobiaceae</taxon>
        <taxon>Rhizobium/Agrobacterium group</taxon>
        <taxon>Rhizobium</taxon>
    </lineage>
</organism>
<dbReference type="Gene3D" id="2.30.30.110">
    <property type="match status" value="1"/>
</dbReference>
<dbReference type="AlphaFoldDB" id="A0A4V3APU9"/>
<dbReference type="PANTHER" id="PTHR33988">
    <property type="entry name" value="ENDORIBONUCLEASE MAZF-RELATED"/>
    <property type="match status" value="1"/>
</dbReference>
<keyword evidence="2" id="KW-1185">Reference proteome</keyword>
<accession>A0A4V3APU9</accession>
<dbReference type="InterPro" id="IPR003477">
    <property type="entry name" value="PemK-like"/>
</dbReference>
<comment type="caution">
    <text evidence="1">The sequence shown here is derived from an EMBL/GenBank/DDBJ whole genome shotgun (WGS) entry which is preliminary data.</text>
</comment>
<dbReference type="GO" id="GO:0016075">
    <property type="term" value="P:rRNA catabolic process"/>
    <property type="evidence" value="ECO:0007669"/>
    <property type="project" value="TreeGrafter"/>
</dbReference>
<protein>
    <submittedName>
        <fullName evidence="1">Type II toxin-antitoxin system PemK/MazF family toxin</fullName>
    </submittedName>
</protein>
<proteinExistence type="predicted"/>
<sequence>MGKAVKFRRGDMGTAAFQGDLGKPRPAVILHADEFIDYHTTLLMCPLTTFLADSPIFRPTIHPSADNGLSVTSQIMVDKMTHLKKTALRQVIGHLNDDEMQLLEAAVITMIGLRRSVLPVTRIQ</sequence>
<gene>
    <name evidence="1" type="ORF">E2F50_03315</name>
</gene>
<dbReference type="RefSeq" id="WP_133314619.1">
    <property type="nucleotide sequence ID" value="NZ_SMTL01000001.1"/>
</dbReference>
<dbReference type="Proteomes" id="UP000295238">
    <property type="component" value="Unassembled WGS sequence"/>
</dbReference>
<dbReference type="Pfam" id="PF02452">
    <property type="entry name" value="PemK_toxin"/>
    <property type="match status" value="1"/>
</dbReference>
<dbReference type="EMBL" id="SMTL01000001">
    <property type="protein sequence ID" value="TDK39170.1"/>
    <property type="molecule type" value="Genomic_DNA"/>
</dbReference>
<dbReference type="PANTHER" id="PTHR33988:SF2">
    <property type="entry name" value="ENDORIBONUCLEASE MAZF"/>
    <property type="match status" value="1"/>
</dbReference>
<evidence type="ECO:0000313" key="2">
    <source>
        <dbReference type="Proteomes" id="UP000295238"/>
    </source>
</evidence>
<reference evidence="1 2" key="1">
    <citation type="submission" date="2019-03" db="EMBL/GenBank/DDBJ databases">
        <title>Rhizobium sp. nov., an bacterium isolated from biocrust in Mu Us Desert.</title>
        <authorList>
            <person name="Lixiong L."/>
        </authorList>
    </citation>
    <scope>NUCLEOTIDE SEQUENCE [LARGE SCALE GENOMIC DNA]</scope>
    <source>
        <strain evidence="1 2">SPY-1</strain>
    </source>
</reference>
<dbReference type="OrthoDB" id="3196747at2"/>
<name>A0A4V3APU9_9HYPH</name>
<dbReference type="GO" id="GO:0004521">
    <property type="term" value="F:RNA endonuclease activity"/>
    <property type="evidence" value="ECO:0007669"/>
    <property type="project" value="TreeGrafter"/>
</dbReference>
<dbReference type="GO" id="GO:0006402">
    <property type="term" value="P:mRNA catabolic process"/>
    <property type="evidence" value="ECO:0007669"/>
    <property type="project" value="TreeGrafter"/>
</dbReference>